<sequence>MRDLRVTLDGQEKDQWIESLSLNRFGDEVHLQYKKHSLDCDIRKFMELHQIIENLSGVFIDRCAATNDKLAQSLQKRPVTTTEKSRIFRAFYRFEAFRKIFFDDHSQAIRTLQTFFSKFSVPEIEQIVCIRDFLRRIVAVSHNRVAASYIQWNASIVRDVDHVALEWLMHLPLSLIYELDQTNDLNRSQEIMEAGNGRKNKVRAWGYVMWDKSRLDEVVTGPYQPGMQVEKIQPDMDGQQEAEWLARRKRLYLEGARG</sequence>
<proteinExistence type="predicted"/>
<protein>
    <submittedName>
        <fullName evidence="1">Uncharacterized protein</fullName>
    </submittedName>
</protein>
<keyword evidence="2" id="KW-1185">Reference proteome</keyword>
<evidence type="ECO:0000313" key="1">
    <source>
        <dbReference type="EMBL" id="KAJ9155450.1"/>
    </source>
</evidence>
<name>A0AA38S396_9PEZI</name>
<accession>A0AA38S396</accession>
<reference evidence="1" key="1">
    <citation type="submission" date="2022-07" db="EMBL/GenBank/DDBJ databases">
        <title>Fungi with potential for degradation of polypropylene.</title>
        <authorList>
            <person name="Gostincar C."/>
        </authorList>
    </citation>
    <scope>NUCLEOTIDE SEQUENCE</scope>
    <source>
        <strain evidence="1">EXF-13308</strain>
    </source>
</reference>
<dbReference type="EMBL" id="JANBVO010000003">
    <property type="protein sequence ID" value="KAJ9155450.1"/>
    <property type="molecule type" value="Genomic_DNA"/>
</dbReference>
<dbReference type="AlphaFoldDB" id="A0AA38S396"/>
<dbReference type="Proteomes" id="UP001174694">
    <property type="component" value="Unassembled WGS sequence"/>
</dbReference>
<comment type="caution">
    <text evidence="1">The sequence shown here is derived from an EMBL/GenBank/DDBJ whole genome shotgun (WGS) entry which is preliminary data.</text>
</comment>
<organism evidence="1 2">
    <name type="scientific">Pleurostoma richardsiae</name>
    <dbReference type="NCBI Taxonomy" id="41990"/>
    <lineage>
        <taxon>Eukaryota</taxon>
        <taxon>Fungi</taxon>
        <taxon>Dikarya</taxon>
        <taxon>Ascomycota</taxon>
        <taxon>Pezizomycotina</taxon>
        <taxon>Sordariomycetes</taxon>
        <taxon>Sordariomycetidae</taxon>
        <taxon>Calosphaeriales</taxon>
        <taxon>Pleurostomataceae</taxon>
        <taxon>Pleurostoma</taxon>
    </lineage>
</organism>
<gene>
    <name evidence="1" type="ORF">NKR23_g1654</name>
</gene>
<evidence type="ECO:0000313" key="2">
    <source>
        <dbReference type="Proteomes" id="UP001174694"/>
    </source>
</evidence>